<dbReference type="AlphaFoldDB" id="A0A8S3A7H9"/>
<reference evidence="1" key="1">
    <citation type="submission" date="2021-02" db="EMBL/GenBank/DDBJ databases">
        <authorList>
            <person name="Nowell W R."/>
        </authorList>
    </citation>
    <scope>NUCLEOTIDE SEQUENCE</scope>
</reference>
<comment type="caution">
    <text evidence="1">The sequence shown here is derived from an EMBL/GenBank/DDBJ whole genome shotgun (WGS) entry which is preliminary data.</text>
</comment>
<organism evidence="1 2">
    <name type="scientific">Rotaria magnacalcarata</name>
    <dbReference type="NCBI Taxonomy" id="392030"/>
    <lineage>
        <taxon>Eukaryota</taxon>
        <taxon>Metazoa</taxon>
        <taxon>Spiralia</taxon>
        <taxon>Gnathifera</taxon>
        <taxon>Rotifera</taxon>
        <taxon>Eurotatoria</taxon>
        <taxon>Bdelloidea</taxon>
        <taxon>Philodinida</taxon>
        <taxon>Philodinidae</taxon>
        <taxon>Rotaria</taxon>
    </lineage>
</organism>
<feature type="non-terminal residue" evidence="1">
    <location>
        <position position="1"/>
    </location>
</feature>
<sequence length="73" mass="8157">QQSTPFELGGVEGINAGLGETDWIVTRSRHEYDEVFTQLSPQNGKVTGAAAKQEMVKSKLVSYRCFKKDFFSI</sequence>
<protein>
    <submittedName>
        <fullName evidence="1">Uncharacterized protein</fullName>
    </submittedName>
</protein>
<gene>
    <name evidence="1" type="ORF">SMN809_LOCUS42741</name>
</gene>
<dbReference type="EMBL" id="CAJOBI010124126">
    <property type="protein sequence ID" value="CAF4692948.1"/>
    <property type="molecule type" value="Genomic_DNA"/>
</dbReference>
<evidence type="ECO:0000313" key="2">
    <source>
        <dbReference type="Proteomes" id="UP000676336"/>
    </source>
</evidence>
<accession>A0A8S3A7H9</accession>
<dbReference type="Proteomes" id="UP000676336">
    <property type="component" value="Unassembled WGS sequence"/>
</dbReference>
<proteinExistence type="predicted"/>
<name>A0A8S3A7H9_9BILA</name>
<evidence type="ECO:0000313" key="1">
    <source>
        <dbReference type="EMBL" id="CAF4692948.1"/>
    </source>
</evidence>
<dbReference type="Gene3D" id="1.10.238.10">
    <property type="entry name" value="EF-hand"/>
    <property type="match status" value="1"/>
</dbReference>